<proteinExistence type="predicted"/>
<keyword evidence="2" id="KW-1185">Reference proteome</keyword>
<evidence type="ECO:0000313" key="2">
    <source>
        <dbReference type="Proteomes" id="UP001215598"/>
    </source>
</evidence>
<sequence length="419" mass="46682">MDQLLGTSWSFEIDRTFAISCTVAVIGPHGSSLLNYNTGSMPLDPILSTERNGVCTVTVLRENANRVGSPFPPHLQAILQAFSVVDIQTTRVPYFGEHWQDSTYGHRPVTSLVLATIELSIPSVHQDVLNEIFAVDLAHPKTRDYLGTWGIARRYSFHTDITELSHLQLIIPFHPLLLIIPSTCCPHMLPDIPADNLLHPPFAPHYSQHMLPDIPADNLLHPSFLFPEAVGLDFTGTSILTPADLLHPSVPFSNAANILGLESTSIDSAFFVRGQQTLSQMVRNWQAAELMCEKFGVSPDHLQHQFTGGLTVTLDEVLRHLGWNLTSYKKKCTWFQWAEQASKQVWHTPPAPCQTDMTFALFCIWKAICFLWKAGGPIVTGWEPSKVSTDNDEKDAAVLTQAIIESSKTQLSALLRDQW</sequence>
<name>A0AAD7HJK4_9AGAR</name>
<dbReference type="EMBL" id="JARKIB010000223">
    <property type="protein sequence ID" value="KAJ7722086.1"/>
    <property type="molecule type" value="Genomic_DNA"/>
</dbReference>
<evidence type="ECO:0000313" key="1">
    <source>
        <dbReference type="EMBL" id="KAJ7722086.1"/>
    </source>
</evidence>
<gene>
    <name evidence="1" type="ORF">B0H16DRAFT_1789843</name>
</gene>
<organism evidence="1 2">
    <name type="scientific">Mycena metata</name>
    <dbReference type="NCBI Taxonomy" id="1033252"/>
    <lineage>
        <taxon>Eukaryota</taxon>
        <taxon>Fungi</taxon>
        <taxon>Dikarya</taxon>
        <taxon>Basidiomycota</taxon>
        <taxon>Agaricomycotina</taxon>
        <taxon>Agaricomycetes</taxon>
        <taxon>Agaricomycetidae</taxon>
        <taxon>Agaricales</taxon>
        <taxon>Marasmiineae</taxon>
        <taxon>Mycenaceae</taxon>
        <taxon>Mycena</taxon>
    </lineage>
</organism>
<reference evidence="1" key="1">
    <citation type="submission" date="2023-03" db="EMBL/GenBank/DDBJ databases">
        <title>Massive genome expansion in bonnet fungi (Mycena s.s.) driven by repeated elements and novel gene families across ecological guilds.</title>
        <authorList>
            <consortium name="Lawrence Berkeley National Laboratory"/>
            <person name="Harder C.B."/>
            <person name="Miyauchi S."/>
            <person name="Viragh M."/>
            <person name="Kuo A."/>
            <person name="Thoen E."/>
            <person name="Andreopoulos B."/>
            <person name="Lu D."/>
            <person name="Skrede I."/>
            <person name="Drula E."/>
            <person name="Henrissat B."/>
            <person name="Morin E."/>
            <person name="Kohler A."/>
            <person name="Barry K."/>
            <person name="LaButti K."/>
            <person name="Morin E."/>
            <person name="Salamov A."/>
            <person name="Lipzen A."/>
            <person name="Mereny Z."/>
            <person name="Hegedus B."/>
            <person name="Baldrian P."/>
            <person name="Stursova M."/>
            <person name="Weitz H."/>
            <person name="Taylor A."/>
            <person name="Grigoriev I.V."/>
            <person name="Nagy L.G."/>
            <person name="Martin F."/>
            <person name="Kauserud H."/>
        </authorList>
    </citation>
    <scope>NUCLEOTIDE SEQUENCE</scope>
    <source>
        <strain evidence="1">CBHHK182m</strain>
    </source>
</reference>
<protein>
    <submittedName>
        <fullName evidence="1">Uncharacterized protein</fullName>
    </submittedName>
</protein>
<dbReference type="AlphaFoldDB" id="A0AAD7HJK4"/>
<accession>A0AAD7HJK4</accession>
<comment type="caution">
    <text evidence="1">The sequence shown here is derived from an EMBL/GenBank/DDBJ whole genome shotgun (WGS) entry which is preliminary data.</text>
</comment>
<dbReference type="Proteomes" id="UP001215598">
    <property type="component" value="Unassembled WGS sequence"/>
</dbReference>